<feature type="region of interest" description="Disordered" evidence="1">
    <location>
        <begin position="1"/>
        <end position="70"/>
    </location>
</feature>
<reference evidence="2" key="2">
    <citation type="submission" date="2015-06" db="UniProtKB">
        <authorList>
            <consortium name="EnsemblPlants"/>
        </authorList>
    </citation>
    <scope>IDENTIFICATION</scope>
</reference>
<keyword evidence="3" id="KW-1185">Reference proteome</keyword>
<feature type="compositionally biased region" description="Low complexity" evidence="1">
    <location>
        <begin position="1"/>
        <end position="15"/>
    </location>
</feature>
<dbReference type="AlphaFoldDB" id="A0A0E0QS82"/>
<feature type="compositionally biased region" description="Basic residues" evidence="1">
    <location>
        <begin position="58"/>
        <end position="70"/>
    </location>
</feature>
<dbReference type="HOGENOM" id="CLU_2762287_0_0_1"/>
<dbReference type="Proteomes" id="UP000008022">
    <property type="component" value="Unassembled WGS sequence"/>
</dbReference>
<organism evidence="2 3">
    <name type="scientific">Oryza rufipogon</name>
    <name type="common">Brownbeard rice</name>
    <name type="synonym">Asian wild rice</name>
    <dbReference type="NCBI Taxonomy" id="4529"/>
    <lineage>
        <taxon>Eukaryota</taxon>
        <taxon>Viridiplantae</taxon>
        <taxon>Streptophyta</taxon>
        <taxon>Embryophyta</taxon>
        <taxon>Tracheophyta</taxon>
        <taxon>Spermatophyta</taxon>
        <taxon>Magnoliopsida</taxon>
        <taxon>Liliopsida</taxon>
        <taxon>Poales</taxon>
        <taxon>Poaceae</taxon>
        <taxon>BOP clade</taxon>
        <taxon>Oryzoideae</taxon>
        <taxon>Oryzeae</taxon>
        <taxon>Oryzinae</taxon>
        <taxon>Oryza</taxon>
    </lineage>
</organism>
<evidence type="ECO:0000256" key="1">
    <source>
        <dbReference type="SAM" id="MobiDB-lite"/>
    </source>
</evidence>
<feature type="compositionally biased region" description="Low complexity" evidence="1">
    <location>
        <begin position="39"/>
        <end position="51"/>
    </location>
</feature>
<accession>A0A0E0QS82</accession>
<sequence length="70" mass="6935">MGDEAAAAALHAPHGLPRPPSHAAVVEGGAGRGRRGRSGARPAGRSWARAAAGGGGAGRRHRGRAGARWP</sequence>
<evidence type="ECO:0000313" key="2">
    <source>
        <dbReference type="EnsemblPlants" id="ORUFI09G13380.1"/>
    </source>
</evidence>
<dbReference type="Gramene" id="ORUFI09G13380.1">
    <property type="protein sequence ID" value="ORUFI09G13380.1"/>
    <property type="gene ID" value="ORUFI09G13380"/>
</dbReference>
<name>A0A0E0QS82_ORYRU</name>
<evidence type="ECO:0000313" key="3">
    <source>
        <dbReference type="Proteomes" id="UP000008022"/>
    </source>
</evidence>
<reference evidence="3" key="1">
    <citation type="submission" date="2013-06" db="EMBL/GenBank/DDBJ databases">
        <authorList>
            <person name="Zhao Q."/>
        </authorList>
    </citation>
    <scope>NUCLEOTIDE SEQUENCE</scope>
    <source>
        <strain evidence="3">cv. W1943</strain>
    </source>
</reference>
<proteinExistence type="predicted"/>
<dbReference type="EnsemblPlants" id="ORUFI09G13380.1">
    <property type="protein sequence ID" value="ORUFI09G13380.1"/>
    <property type="gene ID" value="ORUFI09G13380"/>
</dbReference>
<protein>
    <submittedName>
        <fullName evidence="2">Uncharacterized protein</fullName>
    </submittedName>
</protein>